<dbReference type="InterPro" id="IPR058532">
    <property type="entry name" value="YjbR/MT2646/Rv2570-like"/>
</dbReference>
<dbReference type="Proteomes" id="UP000026941">
    <property type="component" value="Unassembled WGS sequence"/>
</dbReference>
<dbReference type="EMBL" id="BAYX01000002">
    <property type="protein sequence ID" value="GAJ91369.1"/>
    <property type="molecule type" value="Genomic_DNA"/>
</dbReference>
<dbReference type="Pfam" id="PF04237">
    <property type="entry name" value="YjbR"/>
    <property type="match status" value="1"/>
</dbReference>
<reference evidence="1 2" key="1">
    <citation type="submission" date="2014-05" db="EMBL/GenBank/DDBJ databases">
        <title>Whole genome shotgun sequence of Rhizobium rhizogenes NBRC 13257.</title>
        <authorList>
            <person name="Katano-Makiyama Y."/>
            <person name="Hosoyama A."/>
            <person name="Hashimoto M."/>
            <person name="Hosoyama Y."/>
            <person name="Noguchi M."/>
            <person name="Tsuchikane K."/>
            <person name="Kimura A."/>
            <person name="Ohji S."/>
            <person name="Ichikawa N."/>
            <person name="Yamazoe A."/>
            <person name="Fujita N."/>
        </authorList>
    </citation>
    <scope>NUCLEOTIDE SEQUENCE [LARGE SCALE GENOMIC DNA]</scope>
    <source>
        <strain evidence="1 2">NBRC 13257</strain>
    </source>
</reference>
<sequence>MRLKKSGAVCGVDEHSMKPNGETAAILQRLLRLVTAAHLPDVETSTHYGLPALKIGGKAFASIKNTKTIVLSLPVDRKEQLIEMAPEIYFQSDHYIGWPSLPLRIAEIGDAELQLRLIEAWRFRAPKKLRAAFETI</sequence>
<accession>A0AA87Q2U0</accession>
<name>A0AA87Q2U0_RHIRH</name>
<evidence type="ECO:0000313" key="2">
    <source>
        <dbReference type="Proteomes" id="UP000026941"/>
    </source>
</evidence>
<proteinExistence type="predicted"/>
<evidence type="ECO:0000313" key="1">
    <source>
        <dbReference type="EMBL" id="GAJ91369.1"/>
    </source>
</evidence>
<dbReference type="AlphaFoldDB" id="A0AA87Q2U0"/>
<comment type="caution">
    <text evidence="1">The sequence shown here is derived from an EMBL/GenBank/DDBJ whole genome shotgun (WGS) entry which is preliminary data.</text>
</comment>
<gene>
    <name evidence="1" type="ORF">RRH01S_02_00360</name>
</gene>
<protein>
    <submittedName>
        <fullName evidence="1">Uncharacterized protein</fullName>
    </submittedName>
</protein>
<organism evidence="1 2">
    <name type="scientific">Rhizobium rhizogenes NBRC 13257</name>
    <dbReference type="NCBI Taxonomy" id="1220581"/>
    <lineage>
        <taxon>Bacteria</taxon>
        <taxon>Pseudomonadati</taxon>
        <taxon>Pseudomonadota</taxon>
        <taxon>Alphaproteobacteria</taxon>
        <taxon>Hyphomicrobiales</taxon>
        <taxon>Rhizobiaceae</taxon>
        <taxon>Rhizobium/Agrobacterium group</taxon>
        <taxon>Rhizobium</taxon>
    </lineage>
</organism>